<feature type="signal peptide" evidence="1">
    <location>
        <begin position="1"/>
        <end position="20"/>
    </location>
</feature>
<evidence type="ECO:0000256" key="1">
    <source>
        <dbReference type="SAM" id="SignalP"/>
    </source>
</evidence>
<keyword evidence="1" id="KW-0732">Signal</keyword>
<dbReference type="EMBL" id="JBHSBI010000058">
    <property type="protein sequence ID" value="MFC4016141.1"/>
    <property type="molecule type" value="Genomic_DNA"/>
</dbReference>
<gene>
    <name evidence="2" type="ORF">ACFOY2_53650</name>
</gene>
<keyword evidence="3" id="KW-1185">Reference proteome</keyword>
<dbReference type="Proteomes" id="UP001595851">
    <property type="component" value="Unassembled WGS sequence"/>
</dbReference>
<comment type="caution">
    <text evidence="2">The sequence shown here is derived from an EMBL/GenBank/DDBJ whole genome shotgun (WGS) entry which is preliminary data.</text>
</comment>
<name>A0ABV8GQ66_9ACTN</name>
<organism evidence="2 3">
    <name type="scientific">Nonomuraea purpurea</name>
    <dbReference type="NCBI Taxonomy" id="1849276"/>
    <lineage>
        <taxon>Bacteria</taxon>
        <taxon>Bacillati</taxon>
        <taxon>Actinomycetota</taxon>
        <taxon>Actinomycetes</taxon>
        <taxon>Streptosporangiales</taxon>
        <taxon>Streptosporangiaceae</taxon>
        <taxon>Nonomuraea</taxon>
    </lineage>
</organism>
<reference evidence="3" key="1">
    <citation type="journal article" date="2019" name="Int. J. Syst. Evol. Microbiol.">
        <title>The Global Catalogue of Microorganisms (GCM) 10K type strain sequencing project: providing services to taxonomists for standard genome sequencing and annotation.</title>
        <authorList>
            <consortium name="The Broad Institute Genomics Platform"/>
            <consortium name="The Broad Institute Genome Sequencing Center for Infectious Disease"/>
            <person name="Wu L."/>
            <person name="Ma J."/>
        </authorList>
    </citation>
    <scope>NUCLEOTIDE SEQUENCE [LARGE SCALE GENOMIC DNA]</scope>
    <source>
        <strain evidence="3">TBRC 1276</strain>
    </source>
</reference>
<accession>A0ABV8GQ66</accession>
<dbReference type="RefSeq" id="WP_379535935.1">
    <property type="nucleotide sequence ID" value="NZ_JBHSBI010000058.1"/>
</dbReference>
<feature type="chain" id="PRO_5047342274" evidence="1">
    <location>
        <begin position="21"/>
        <end position="115"/>
    </location>
</feature>
<evidence type="ECO:0000313" key="2">
    <source>
        <dbReference type="EMBL" id="MFC4016141.1"/>
    </source>
</evidence>
<sequence>MKRITAVAGLVVMATFGVTAAYGDGMHKHEVSQDQFDILIAQCRYSALGKAKCRATVRETYRIGKADPSLDCRTYSGISVCGTLTLSKTQRACTRNSTEHGISFRRAEVECYALA</sequence>
<proteinExistence type="predicted"/>
<protein>
    <submittedName>
        <fullName evidence="2">Uncharacterized protein</fullName>
    </submittedName>
</protein>
<evidence type="ECO:0000313" key="3">
    <source>
        <dbReference type="Proteomes" id="UP001595851"/>
    </source>
</evidence>